<dbReference type="AlphaFoldDB" id="A0A1E5QHG2"/>
<evidence type="ECO:0000313" key="2">
    <source>
        <dbReference type="EMBL" id="OEJ74027.1"/>
    </source>
</evidence>
<keyword evidence="1" id="KW-0812">Transmembrane</keyword>
<comment type="caution">
    <text evidence="2">The sequence shown here is derived from an EMBL/GenBank/DDBJ whole genome shotgun (WGS) entry which is preliminary data.</text>
</comment>
<proteinExistence type="predicted"/>
<keyword evidence="1" id="KW-1133">Transmembrane helix</keyword>
<accession>A0A1E5QHG2</accession>
<evidence type="ECO:0000256" key="1">
    <source>
        <dbReference type="SAM" id="Phobius"/>
    </source>
</evidence>
<dbReference type="RefSeq" id="WP_069968322.1">
    <property type="nucleotide sequence ID" value="NZ_CM124774.1"/>
</dbReference>
<sequence length="63" mass="6945">MSKAPSSQWRELVQASTISLAIVVLTAVCLRLSLGSRSFQVIQPDEAVQFANSLQLRRESGNR</sequence>
<reference evidence="2" key="1">
    <citation type="submission" date="2016-09" db="EMBL/GenBank/DDBJ databases">
        <title>Draft genome of thermotolerant cyanobacterium Desertifilum sp. strain IPPAS B-1220.</title>
        <authorList>
            <person name="Sinetova M.A."/>
            <person name="Bolakhan K."/>
            <person name="Zayadan B.K."/>
            <person name="Mironov K.S."/>
            <person name="Ustinova V."/>
            <person name="Kupriyanova E.V."/>
            <person name="Sidorov R.A."/>
            <person name="Skrypnik A.N."/>
            <person name="Gogoleva N.E."/>
            <person name="Gogolev Y.V."/>
            <person name="Los D.A."/>
        </authorList>
    </citation>
    <scope>NUCLEOTIDE SEQUENCE [LARGE SCALE GENOMIC DNA]</scope>
    <source>
        <strain evidence="2">IPPAS B-1220</strain>
    </source>
</reference>
<name>A0A1E5QHG2_9CYAN</name>
<protein>
    <submittedName>
        <fullName evidence="2">Uncharacterized protein</fullName>
    </submittedName>
</protein>
<keyword evidence="1" id="KW-0472">Membrane</keyword>
<gene>
    <name evidence="2" type="ORF">BH720_16495</name>
</gene>
<feature type="transmembrane region" description="Helical" evidence="1">
    <location>
        <begin position="12"/>
        <end position="34"/>
    </location>
</feature>
<organism evidence="2">
    <name type="scientific">Desertifilum tharense IPPAS B-1220</name>
    <dbReference type="NCBI Taxonomy" id="1781255"/>
    <lineage>
        <taxon>Bacteria</taxon>
        <taxon>Bacillati</taxon>
        <taxon>Cyanobacteriota</taxon>
        <taxon>Cyanophyceae</taxon>
        <taxon>Desertifilales</taxon>
        <taxon>Desertifilaceae</taxon>
        <taxon>Desertifilum</taxon>
    </lineage>
</organism>
<dbReference type="EMBL" id="MJGC01000074">
    <property type="protein sequence ID" value="OEJ74027.1"/>
    <property type="molecule type" value="Genomic_DNA"/>
</dbReference>